<feature type="domain" description="HTH myb-type" evidence="8">
    <location>
        <begin position="9"/>
        <end position="65"/>
    </location>
</feature>
<dbReference type="OrthoDB" id="2143914at2759"/>
<dbReference type="PROSITE" id="PS51294">
    <property type="entry name" value="HTH_MYB"/>
    <property type="match status" value="2"/>
</dbReference>
<dbReference type="EnsemblPlants" id="Pp3c1_21610V3.2">
    <property type="protein sequence ID" value="Pp3c1_21610V3.2"/>
    <property type="gene ID" value="Pp3c1_21610"/>
</dbReference>
<dbReference type="GO" id="GO:0003700">
    <property type="term" value="F:DNA-binding transcription factor activity"/>
    <property type="evidence" value="ECO:0000318"/>
    <property type="project" value="GO_Central"/>
</dbReference>
<dbReference type="FunFam" id="1.10.10.60:FF:000394">
    <property type="entry name" value="MYB transcription factor"/>
    <property type="match status" value="1"/>
</dbReference>
<evidence type="ECO:0000256" key="4">
    <source>
        <dbReference type="ARBA" id="ARBA00023125"/>
    </source>
</evidence>
<dbReference type="EMBL" id="ABEU02000001">
    <property type="protein sequence ID" value="PNR62527.1"/>
    <property type="molecule type" value="Genomic_DNA"/>
</dbReference>
<dbReference type="GeneID" id="112281011"/>
<dbReference type="Gramene" id="Pp3c1_21610V3.2">
    <property type="protein sequence ID" value="Pp3c1_21610V3.2"/>
    <property type="gene ID" value="Pp3c1_21610"/>
</dbReference>
<dbReference type="Gene3D" id="1.10.10.60">
    <property type="entry name" value="Homeodomain-like"/>
    <property type="match status" value="2"/>
</dbReference>
<dbReference type="PANTHER" id="PTHR47994">
    <property type="entry name" value="F14D16.11-RELATED"/>
    <property type="match status" value="1"/>
</dbReference>
<name>A0A2K1L927_PHYPA</name>
<keyword evidence="6" id="KW-0539">Nucleus</keyword>
<dbReference type="AlphaFoldDB" id="A0A2K1L927"/>
<evidence type="ECO:0000256" key="2">
    <source>
        <dbReference type="ARBA" id="ARBA00022737"/>
    </source>
</evidence>
<comment type="subcellular location">
    <subcellularLocation>
        <location evidence="1">Nucleus</location>
    </subcellularLocation>
</comment>
<dbReference type="Pfam" id="PF00249">
    <property type="entry name" value="Myb_DNA-binding"/>
    <property type="match status" value="2"/>
</dbReference>
<feature type="domain" description="HTH myb-type" evidence="8">
    <location>
        <begin position="66"/>
        <end position="116"/>
    </location>
</feature>
<keyword evidence="3" id="KW-0805">Transcription regulation</keyword>
<dbReference type="SUPFAM" id="SSF46689">
    <property type="entry name" value="Homeodomain-like"/>
    <property type="match status" value="1"/>
</dbReference>
<dbReference type="InterPro" id="IPR001005">
    <property type="entry name" value="SANT/Myb"/>
</dbReference>
<keyword evidence="4" id="KW-0238">DNA-binding</keyword>
<feature type="domain" description="Myb-like" evidence="7">
    <location>
        <begin position="62"/>
        <end position="112"/>
    </location>
</feature>
<dbReference type="CDD" id="cd00167">
    <property type="entry name" value="SANT"/>
    <property type="match status" value="2"/>
</dbReference>
<proteinExistence type="predicted"/>
<protein>
    <submittedName>
        <fullName evidence="9 10">Uncharacterized protein</fullName>
    </submittedName>
</protein>
<evidence type="ECO:0000256" key="5">
    <source>
        <dbReference type="ARBA" id="ARBA00023163"/>
    </source>
</evidence>
<dbReference type="RefSeq" id="XP_024372868.1">
    <property type="nucleotide sequence ID" value="XM_024517100.2"/>
</dbReference>
<dbReference type="Proteomes" id="UP000006727">
    <property type="component" value="Chromosome 1"/>
</dbReference>
<dbReference type="GO" id="GO:0000976">
    <property type="term" value="F:transcription cis-regulatory region binding"/>
    <property type="evidence" value="ECO:0007669"/>
    <property type="project" value="UniProtKB-ARBA"/>
</dbReference>
<dbReference type="InterPro" id="IPR009057">
    <property type="entry name" value="Homeodomain-like_sf"/>
</dbReference>
<dbReference type="PaxDb" id="3218-PP1S257_83V6.1"/>
<dbReference type="EnsemblPlants" id="Pp3c1_21610V3.1">
    <property type="protein sequence ID" value="Pp3c1_21610V3.1"/>
    <property type="gene ID" value="Pp3c1_21610"/>
</dbReference>
<reference evidence="10" key="3">
    <citation type="submission" date="2020-12" db="UniProtKB">
        <authorList>
            <consortium name="EnsemblPlants"/>
        </authorList>
    </citation>
    <scope>IDENTIFICATION</scope>
</reference>
<evidence type="ECO:0000313" key="11">
    <source>
        <dbReference type="Proteomes" id="UP000006727"/>
    </source>
</evidence>
<feature type="domain" description="Myb-like" evidence="7">
    <location>
        <begin position="9"/>
        <end position="61"/>
    </location>
</feature>
<keyword evidence="2" id="KW-0677">Repeat</keyword>
<organism evidence="9">
    <name type="scientific">Physcomitrium patens</name>
    <name type="common">Spreading-leaved earth moss</name>
    <name type="synonym">Physcomitrella patens</name>
    <dbReference type="NCBI Taxonomy" id="3218"/>
    <lineage>
        <taxon>Eukaryota</taxon>
        <taxon>Viridiplantae</taxon>
        <taxon>Streptophyta</taxon>
        <taxon>Embryophyta</taxon>
        <taxon>Bryophyta</taxon>
        <taxon>Bryophytina</taxon>
        <taxon>Bryopsida</taxon>
        <taxon>Funariidae</taxon>
        <taxon>Funariales</taxon>
        <taxon>Funariaceae</taxon>
        <taxon>Physcomitrium</taxon>
    </lineage>
</organism>
<dbReference type="Gramene" id="Pp3c1_21610V3.1">
    <property type="protein sequence ID" value="Pp3c1_21610V3.1"/>
    <property type="gene ID" value="Pp3c1_21610"/>
</dbReference>
<evidence type="ECO:0000256" key="6">
    <source>
        <dbReference type="ARBA" id="ARBA00023242"/>
    </source>
</evidence>
<dbReference type="KEGG" id="ppp:112281011"/>
<dbReference type="PANTHER" id="PTHR47994:SF5">
    <property type="entry name" value="F14D16.11-RELATED"/>
    <property type="match status" value="1"/>
</dbReference>
<dbReference type="FunFam" id="1.10.10.60:FF:000015">
    <property type="entry name" value="Transcription factor RAX3"/>
    <property type="match status" value="1"/>
</dbReference>
<evidence type="ECO:0000259" key="8">
    <source>
        <dbReference type="PROSITE" id="PS51294"/>
    </source>
</evidence>
<reference evidence="9 11" key="1">
    <citation type="journal article" date="2008" name="Science">
        <title>The Physcomitrella genome reveals evolutionary insights into the conquest of land by plants.</title>
        <authorList>
            <person name="Rensing S."/>
            <person name="Lang D."/>
            <person name="Zimmer A."/>
            <person name="Terry A."/>
            <person name="Salamov A."/>
            <person name="Shapiro H."/>
            <person name="Nishiyama T."/>
            <person name="Perroud P.-F."/>
            <person name="Lindquist E."/>
            <person name="Kamisugi Y."/>
            <person name="Tanahashi T."/>
            <person name="Sakakibara K."/>
            <person name="Fujita T."/>
            <person name="Oishi K."/>
            <person name="Shin-I T."/>
            <person name="Kuroki Y."/>
            <person name="Toyoda A."/>
            <person name="Suzuki Y."/>
            <person name="Hashimoto A."/>
            <person name="Yamaguchi K."/>
            <person name="Sugano A."/>
            <person name="Kohara Y."/>
            <person name="Fujiyama A."/>
            <person name="Anterola A."/>
            <person name="Aoki S."/>
            <person name="Ashton N."/>
            <person name="Barbazuk W.B."/>
            <person name="Barker E."/>
            <person name="Bennetzen J."/>
            <person name="Bezanilla M."/>
            <person name="Blankenship R."/>
            <person name="Cho S.H."/>
            <person name="Dutcher S."/>
            <person name="Estelle M."/>
            <person name="Fawcett J.A."/>
            <person name="Gundlach H."/>
            <person name="Hanada K."/>
            <person name="Heyl A."/>
            <person name="Hicks K.A."/>
            <person name="Hugh J."/>
            <person name="Lohr M."/>
            <person name="Mayer K."/>
            <person name="Melkozernov A."/>
            <person name="Murata T."/>
            <person name="Nelson D."/>
            <person name="Pils B."/>
            <person name="Prigge M."/>
            <person name="Reiss B."/>
            <person name="Renner T."/>
            <person name="Rombauts S."/>
            <person name="Rushton P."/>
            <person name="Sanderfoot A."/>
            <person name="Schween G."/>
            <person name="Shiu S.-H."/>
            <person name="Stueber K."/>
            <person name="Theodoulou F.L."/>
            <person name="Tu H."/>
            <person name="Van de Peer Y."/>
            <person name="Verrier P.J."/>
            <person name="Waters E."/>
            <person name="Wood A."/>
            <person name="Yang L."/>
            <person name="Cove D."/>
            <person name="Cuming A."/>
            <person name="Hasebe M."/>
            <person name="Lucas S."/>
            <person name="Mishler D.B."/>
            <person name="Reski R."/>
            <person name="Grigoriev I."/>
            <person name="Quatrano R.S."/>
            <person name="Boore J.L."/>
        </authorList>
    </citation>
    <scope>NUCLEOTIDE SEQUENCE [LARGE SCALE GENOMIC DNA]</scope>
    <source>
        <strain evidence="10 11">cv. Gransden 2004</strain>
    </source>
</reference>
<keyword evidence="5" id="KW-0804">Transcription</keyword>
<gene>
    <name evidence="10" type="primary">LOC112281011</name>
    <name evidence="9" type="ORF">PHYPA_000951</name>
</gene>
<reference evidence="9 11" key="2">
    <citation type="journal article" date="2018" name="Plant J.">
        <title>The Physcomitrella patens chromosome-scale assembly reveals moss genome structure and evolution.</title>
        <authorList>
            <person name="Lang D."/>
            <person name="Ullrich K.K."/>
            <person name="Murat F."/>
            <person name="Fuchs J."/>
            <person name="Jenkins J."/>
            <person name="Haas F.B."/>
            <person name="Piednoel M."/>
            <person name="Gundlach H."/>
            <person name="Van Bel M."/>
            <person name="Meyberg R."/>
            <person name="Vives C."/>
            <person name="Morata J."/>
            <person name="Symeonidi A."/>
            <person name="Hiss M."/>
            <person name="Muchero W."/>
            <person name="Kamisugi Y."/>
            <person name="Saleh O."/>
            <person name="Blanc G."/>
            <person name="Decker E.L."/>
            <person name="van Gessel N."/>
            <person name="Grimwood J."/>
            <person name="Hayes R.D."/>
            <person name="Graham S.W."/>
            <person name="Gunter L.E."/>
            <person name="McDaniel S.F."/>
            <person name="Hoernstein S.N.W."/>
            <person name="Larsson A."/>
            <person name="Li F.W."/>
            <person name="Perroud P.F."/>
            <person name="Phillips J."/>
            <person name="Ranjan P."/>
            <person name="Rokshar D.S."/>
            <person name="Rothfels C.J."/>
            <person name="Schneider L."/>
            <person name="Shu S."/>
            <person name="Stevenson D.W."/>
            <person name="Thummler F."/>
            <person name="Tillich M."/>
            <person name="Villarreal Aguilar J.C."/>
            <person name="Widiez T."/>
            <person name="Wong G.K."/>
            <person name="Wymore A."/>
            <person name="Zhang Y."/>
            <person name="Zimmer A.D."/>
            <person name="Quatrano R.S."/>
            <person name="Mayer K.F.X."/>
            <person name="Goodstein D."/>
            <person name="Casacuberta J.M."/>
            <person name="Vandepoele K."/>
            <person name="Reski R."/>
            <person name="Cuming A.C."/>
            <person name="Tuskan G.A."/>
            <person name="Maumus F."/>
            <person name="Salse J."/>
            <person name="Schmutz J."/>
            <person name="Rensing S.A."/>
        </authorList>
    </citation>
    <scope>NUCLEOTIDE SEQUENCE [LARGE SCALE GENOMIC DNA]</scope>
    <source>
        <strain evidence="10 11">cv. Gransden 2004</strain>
    </source>
</reference>
<accession>A0A2K1L927</accession>
<evidence type="ECO:0000259" key="7">
    <source>
        <dbReference type="PROSITE" id="PS50090"/>
    </source>
</evidence>
<sequence length="400" mass="43947">MGRAPCCENDTVKRGPWTPEEDDKLVTWIAQYGAGSWRTLPKRAGLRRCGKSCRLRWTNYLRPDLKHGRFSEYEEQLIVHLHATLGSRWSLIAAQLPGRTDNDVKNYWNSRLKRKLCEMGIDPITHKPISQLLADLAGSEALLQGGEVAEAALGCFKDDMLDILIRQRSEGSDIDQSAGTHELTTRQPPLMFAASRSCVLQSDPVGANVRSTITNDRHNSTFTSRNFEWAVVDDNNYSLAKSTQTNEVQQYGEVMNSREGSNSQNLAVPSCRLFPQDTASEGSKFSTTACNLSSLESPILVNAPTTVTNLLCDPLAVSWSCHIQDMQRESITGCVSGIQDLAGRVTVLGSSSLPSPCHSDHSSTTSGITSLVNGDVEGLETVFSSDVFLWDFPELSCILS</sequence>
<evidence type="ECO:0000256" key="1">
    <source>
        <dbReference type="ARBA" id="ARBA00004123"/>
    </source>
</evidence>
<dbReference type="GO" id="GO:0005634">
    <property type="term" value="C:nucleus"/>
    <property type="evidence" value="ECO:0000318"/>
    <property type="project" value="GO_Central"/>
</dbReference>
<evidence type="ECO:0000313" key="9">
    <source>
        <dbReference type="EMBL" id="PNR62527.1"/>
    </source>
</evidence>
<dbReference type="PROSITE" id="PS50090">
    <property type="entry name" value="MYB_LIKE"/>
    <property type="match status" value="2"/>
</dbReference>
<dbReference type="InterPro" id="IPR017930">
    <property type="entry name" value="Myb_dom"/>
</dbReference>
<evidence type="ECO:0000313" key="10">
    <source>
        <dbReference type="EnsemblPlants" id="Pp3c1_21610V3.1"/>
    </source>
</evidence>
<dbReference type="SMART" id="SM00717">
    <property type="entry name" value="SANT"/>
    <property type="match status" value="2"/>
</dbReference>
<dbReference type="InterPro" id="IPR015495">
    <property type="entry name" value="Myb_TF_plants"/>
</dbReference>
<evidence type="ECO:0000256" key="3">
    <source>
        <dbReference type="ARBA" id="ARBA00023015"/>
    </source>
</evidence>
<keyword evidence="11" id="KW-1185">Reference proteome</keyword>